<accession>A0A9P0YQE6</accession>
<gene>
    <name evidence="8" type="ORF">CEURO_LOCUS4068</name>
</gene>
<evidence type="ECO:0000256" key="1">
    <source>
        <dbReference type="ARBA" id="ARBA00022723"/>
    </source>
</evidence>
<feature type="zinc finger region" description="C3H1-type" evidence="5">
    <location>
        <begin position="286"/>
        <end position="314"/>
    </location>
</feature>
<comment type="caution">
    <text evidence="8">The sequence shown here is derived from an EMBL/GenBank/DDBJ whole genome shotgun (WGS) entry which is preliminary data.</text>
</comment>
<evidence type="ECO:0000256" key="3">
    <source>
        <dbReference type="ARBA" id="ARBA00022833"/>
    </source>
</evidence>
<evidence type="ECO:0000256" key="6">
    <source>
        <dbReference type="SAM" id="MobiDB-lite"/>
    </source>
</evidence>
<evidence type="ECO:0000259" key="7">
    <source>
        <dbReference type="PROSITE" id="PS50103"/>
    </source>
</evidence>
<reference evidence="8" key="1">
    <citation type="submission" date="2022-07" db="EMBL/GenBank/DDBJ databases">
        <authorList>
            <person name="Macas J."/>
            <person name="Novak P."/>
            <person name="Neumann P."/>
        </authorList>
    </citation>
    <scope>NUCLEOTIDE SEQUENCE</scope>
</reference>
<dbReference type="Pfam" id="PF00642">
    <property type="entry name" value="zf-CCCH"/>
    <property type="match status" value="5"/>
</dbReference>
<dbReference type="OrthoDB" id="411372at2759"/>
<keyword evidence="1 5" id="KW-0479">Metal-binding</keyword>
<dbReference type="AlphaFoldDB" id="A0A9P0YQE6"/>
<proteinExistence type="predicted"/>
<dbReference type="InterPro" id="IPR000571">
    <property type="entry name" value="Znf_CCCH"/>
</dbReference>
<dbReference type="SUPFAM" id="SSF90229">
    <property type="entry name" value="CCCH zinc finger"/>
    <property type="match status" value="5"/>
</dbReference>
<evidence type="ECO:0000313" key="8">
    <source>
        <dbReference type="EMBL" id="CAH9071801.1"/>
    </source>
</evidence>
<evidence type="ECO:0000256" key="2">
    <source>
        <dbReference type="ARBA" id="ARBA00022771"/>
    </source>
</evidence>
<evidence type="ECO:0000256" key="4">
    <source>
        <dbReference type="ARBA" id="ARBA00023125"/>
    </source>
</evidence>
<name>A0A9P0YQE6_CUSEU</name>
<dbReference type="PANTHER" id="PTHR12506:SF41">
    <property type="entry name" value="ZINC FINGER CCCH DOMAIN-CONTAINING PROTEIN 58"/>
    <property type="match status" value="1"/>
</dbReference>
<sequence>MEMHSGTQTMGEAAAAVSAGETGLEEPLWELSISGGLQSYPERPHEADCLYYLRTGSCGYGARCRFNHPRDRSLAARSTRTSGGEYPERVDQPLCQFYMKTGMCKFGPSCKYHHPRQGNVSAPVTINVYGYPSRPGETECAYYIRTGQCKFGVTCRFHHPQPTIAAQGPLPGAVQPLSSALQSSQQFGVMAGNWSIARPALLPGGYMPGAYSPMLFPSGVVPVPGGWTTYPAPASPVASPSNQSTAGIGQIYGLTQVSPSAPAYSGAYMYAGPSQLSPREHSFPERAGEPECQHYMKTGDCKFGSSCRYHHPPGWSGSKTNFVLSPIGLPLRPDAPMCLHYSQNGVCKYGPTCRFDHPMGTLSYSPSASSLADIPVAPFPVGSYMSNLGPTSSDLRHNPVSRSNKDAVSAQISSISTSSGPIGSTFPVTGIQQPTSSATGNNSSMGHGGEEAKVE</sequence>
<feature type="zinc finger region" description="C3H1-type" evidence="5">
    <location>
        <begin position="89"/>
        <end position="117"/>
    </location>
</feature>
<dbReference type="PANTHER" id="PTHR12506">
    <property type="entry name" value="PROTEIN PHOSPHATASE RELATED"/>
    <property type="match status" value="1"/>
</dbReference>
<keyword evidence="2 5" id="KW-0863">Zinc-finger</keyword>
<evidence type="ECO:0000313" key="9">
    <source>
        <dbReference type="Proteomes" id="UP001152484"/>
    </source>
</evidence>
<keyword evidence="3 5" id="KW-0862">Zinc</keyword>
<feature type="domain" description="C3H1-type" evidence="7">
    <location>
        <begin position="43"/>
        <end position="71"/>
    </location>
</feature>
<evidence type="ECO:0000256" key="5">
    <source>
        <dbReference type="PROSITE-ProRule" id="PRU00723"/>
    </source>
</evidence>
<keyword evidence="4" id="KW-0238">DNA-binding</keyword>
<dbReference type="SMART" id="SM00356">
    <property type="entry name" value="ZnF_C3H1"/>
    <property type="match status" value="5"/>
</dbReference>
<feature type="compositionally biased region" description="Polar residues" evidence="6">
    <location>
        <begin position="426"/>
        <end position="445"/>
    </location>
</feature>
<feature type="region of interest" description="Disordered" evidence="6">
    <location>
        <begin position="390"/>
        <end position="455"/>
    </location>
</feature>
<feature type="zinc finger region" description="C3H1-type" evidence="5">
    <location>
        <begin position="134"/>
        <end position="162"/>
    </location>
</feature>
<dbReference type="GO" id="GO:0003729">
    <property type="term" value="F:mRNA binding"/>
    <property type="evidence" value="ECO:0007669"/>
    <property type="project" value="TreeGrafter"/>
</dbReference>
<feature type="domain" description="C3H1-type" evidence="7">
    <location>
        <begin position="134"/>
        <end position="162"/>
    </location>
</feature>
<feature type="compositionally biased region" description="Low complexity" evidence="6">
    <location>
        <begin position="412"/>
        <end position="425"/>
    </location>
</feature>
<dbReference type="Proteomes" id="UP001152484">
    <property type="component" value="Unassembled WGS sequence"/>
</dbReference>
<dbReference type="InterPro" id="IPR036855">
    <property type="entry name" value="Znf_CCCH_sf"/>
</dbReference>
<feature type="domain" description="C3H1-type" evidence="7">
    <location>
        <begin position="332"/>
        <end position="360"/>
    </location>
</feature>
<dbReference type="PROSITE" id="PS50103">
    <property type="entry name" value="ZF_C3H1"/>
    <property type="match status" value="5"/>
</dbReference>
<dbReference type="Gene3D" id="2.30.30.1190">
    <property type="match status" value="1"/>
</dbReference>
<feature type="domain" description="C3H1-type" evidence="7">
    <location>
        <begin position="89"/>
        <end position="117"/>
    </location>
</feature>
<organism evidence="8 9">
    <name type="scientific">Cuscuta europaea</name>
    <name type="common">European dodder</name>
    <dbReference type="NCBI Taxonomy" id="41803"/>
    <lineage>
        <taxon>Eukaryota</taxon>
        <taxon>Viridiplantae</taxon>
        <taxon>Streptophyta</taxon>
        <taxon>Embryophyta</taxon>
        <taxon>Tracheophyta</taxon>
        <taxon>Spermatophyta</taxon>
        <taxon>Magnoliopsida</taxon>
        <taxon>eudicotyledons</taxon>
        <taxon>Gunneridae</taxon>
        <taxon>Pentapetalae</taxon>
        <taxon>asterids</taxon>
        <taxon>lamiids</taxon>
        <taxon>Solanales</taxon>
        <taxon>Convolvulaceae</taxon>
        <taxon>Cuscuteae</taxon>
        <taxon>Cuscuta</taxon>
        <taxon>Cuscuta subgen. Cuscuta</taxon>
    </lineage>
</organism>
<dbReference type="InterPro" id="IPR050974">
    <property type="entry name" value="Plant_ZF_CCCH"/>
</dbReference>
<feature type="zinc finger region" description="C3H1-type" evidence="5">
    <location>
        <begin position="43"/>
        <end position="71"/>
    </location>
</feature>
<feature type="zinc finger region" description="C3H1-type" evidence="5">
    <location>
        <begin position="332"/>
        <end position="360"/>
    </location>
</feature>
<dbReference type="Gene3D" id="4.10.1000.10">
    <property type="entry name" value="Zinc finger, CCCH-type"/>
    <property type="match status" value="2"/>
</dbReference>
<feature type="domain" description="C3H1-type" evidence="7">
    <location>
        <begin position="286"/>
        <end position="314"/>
    </location>
</feature>
<protein>
    <recommendedName>
        <fullName evidence="7">C3H1-type domain-containing protein</fullName>
    </recommendedName>
</protein>
<dbReference type="EMBL" id="CAMAPE010000008">
    <property type="protein sequence ID" value="CAH9071801.1"/>
    <property type="molecule type" value="Genomic_DNA"/>
</dbReference>
<dbReference type="GO" id="GO:0008270">
    <property type="term" value="F:zinc ion binding"/>
    <property type="evidence" value="ECO:0007669"/>
    <property type="project" value="UniProtKB-KW"/>
</dbReference>
<keyword evidence="9" id="KW-1185">Reference proteome</keyword>
<dbReference type="GO" id="GO:0003677">
    <property type="term" value="F:DNA binding"/>
    <property type="evidence" value="ECO:0007669"/>
    <property type="project" value="UniProtKB-KW"/>
</dbReference>